<sequence>MQDPLEITVSDDSSRPQAQKDLLWGMYSDMRAHARHAETLRANAVNIVLVVASALVAVIAADGNLRRDELPVSLLVIFIGVIGLAFAAAYTELYQRNRRRAERFRAVLDERFFVADDPTITEVLNASDERHQATSFYRWTRRLTGSTQRFWLVVPALVIVTGTALVIAIAAA</sequence>
<evidence type="ECO:0000256" key="1">
    <source>
        <dbReference type="SAM" id="Phobius"/>
    </source>
</evidence>
<reference evidence="2 3" key="1">
    <citation type="submission" date="2019-10" db="EMBL/GenBank/DDBJ databases">
        <title>Whole genome shotgun sequence of Acrocarpospora macrocephala NBRC 16266.</title>
        <authorList>
            <person name="Ichikawa N."/>
            <person name="Kimura A."/>
            <person name="Kitahashi Y."/>
            <person name="Komaki H."/>
            <person name="Oguchi A."/>
        </authorList>
    </citation>
    <scope>NUCLEOTIDE SEQUENCE [LARGE SCALE GENOMIC DNA]</scope>
    <source>
        <strain evidence="2 3">NBRC 16266</strain>
    </source>
</reference>
<protein>
    <recommendedName>
        <fullName evidence="4">SMODS and SLOG-associating 2TM effector domain-containing protein</fullName>
    </recommendedName>
</protein>
<feature type="transmembrane region" description="Helical" evidence="1">
    <location>
        <begin position="40"/>
        <end position="60"/>
    </location>
</feature>
<accession>A0A5M3WEP3</accession>
<dbReference type="EMBL" id="BLAE01000005">
    <property type="protein sequence ID" value="GES07266.1"/>
    <property type="molecule type" value="Genomic_DNA"/>
</dbReference>
<proteinExistence type="predicted"/>
<comment type="caution">
    <text evidence="2">The sequence shown here is derived from an EMBL/GenBank/DDBJ whole genome shotgun (WGS) entry which is preliminary data.</text>
</comment>
<keyword evidence="1" id="KW-0812">Transmembrane</keyword>
<keyword evidence="1" id="KW-0472">Membrane</keyword>
<gene>
    <name evidence="2" type="ORF">Amac_008610</name>
</gene>
<organism evidence="2 3">
    <name type="scientific">Acrocarpospora macrocephala</name>
    <dbReference type="NCBI Taxonomy" id="150177"/>
    <lineage>
        <taxon>Bacteria</taxon>
        <taxon>Bacillati</taxon>
        <taxon>Actinomycetota</taxon>
        <taxon>Actinomycetes</taxon>
        <taxon>Streptosporangiales</taxon>
        <taxon>Streptosporangiaceae</taxon>
        <taxon>Acrocarpospora</taxon>
    </lineage>
</organism>
<dbReference type="AlphaFoldDB" id="A0A5M3WEP3"/>
<evidence type="ECO:0008006" key="4">
    <source>
        <dbReference type="Google" id="ProtNLM"/>
    </source>
</evidence>
<evidence type="ECO:0000313" key="3">
    <source>
        <dbReference type="Proteomes" id="UP000331127"/>
    </source>
</evidence>
<name>A0A5M3WEP3_9ACTN</name>
<evidence type="ECO:0000313" key="2">
    <source>
        <dbReference type="EMBL" id="GES07266.1"/>
    </source>
</evidence>
<feature type="transmembrane region" description="Helical" evidence="1">
    <location>
        <begin position="150"/>
        <end position="171"/>
    </location>
</feature>
<keyword evidence="3" id="KW-1185">Reference proteome</keyword>
<feature type="transmembrane region" description="Helical" evidence="1">
    <location>
        <begin position="72"/>
        <end position="93"/>
    </location>
</feature>
<keyword evidence="1" id="KW-1133">Transmembrane helix</keyword>
<dbReference type="Proteomes" id="UP000331127">
    <property type="component" value="Unassembled WGS sequence"/>
</dbReference>